<dbReference type="RefSeq" id="WP_378308905.1">
    <property type="nucleotide sequence ID" value="NZ_JBHUKS010000023.1"/>
</dbReference>
<feature type="region of interest" description="Disordered" evidence="1">
    <location>
        <begin position="155"/>
        <end position="210"/>
    </location>
</feature>
<keyword evidence="2" id="KW-1133">Transmembrane helix</keyword>
<evidence type="ECO:0000256" key="1">
    <source>
        <dbReference type="SAM" id="MobiDB-lite"/>
    </source>
</evidence>
<organism evidence="3 4">
    <name type="scientific">Amycolatopsis silviterrae</name>
    <dbReference type="NCBI Taxonomy" id="1656914"/>
    <lineage>
        <taxon>Bacteria</taxon>
        <taxon>Bacillati</taxon>
        <taxon>Actinomycetota</taxon>
        <taxon>Actinomycetes</taxon>
        <taxon>Pseudonocardiales</taxon>
        <taxon>Pseudonocardiaceae</taxon>
        <taxon>Amycolatopsis</taxon>
    </lineage>
</organism>
<reference evidence="4" key="1">
    <citation type="journal article" date="2019" name="Int. J. Syst. Evol. Microbiol.">
        <title>The Global Catalogue of Microorganisms (GCM) 10K type strain sequencing project: providing services to taxonomists for standard genome sequencing and annotation.</title>
        <authorList>
            <consortium name="The Broad Institute Genomics Platform"/>
            <consortium name="The Broad Institute Genome Sequencing Center for Infectious Disease"/>
            <person name="Wu L."/>
            <person name="Ma J."/>
        </authorList>
    </citation>
    <scope>NUCLEOTIDE SEQUENCE [LARGE SCALE GENOMIC DNA]</scope>
    <source>
        <strain evidence="4">CGMCC 4.7641</strain>
    </source>
</reference>
<evidence type="ECO:0000313" key="3">
    <source>
        <dbReference type="EMBL" id="MFD2471659.1"/>
    </source>
</evidence>
<accession>A0ABW5HEP7</accession>
<name>A0ABW5HEP7_9PSEU</name>
<evidence type="ECO:0000256" key="2">
    <source>
        <dbReference type="SAM" id="Phobius"/>
    </source>
</evidence>
<sequence length="361" mass="38442">MNDDTVRHLWSDAELDEALAALNPHETSTDRAELDRARASLMRAATAASDSDEPVVPQQKKRSGAWRWIAVAAAVALLTGGVVVATELATAPTTLAPAGPGATREPGAPFTHVVTKYSRAALVSRAGSFRVQDQVDLWIPADPAGIWKRRWTRAEPPTLLGGDPKDSAKLPGPATAEESAPGGLFKHDSRFPGESPEGTQPGWSRPTPEFVAGLPTDTSPLIARLMKDRIPPKLSPASDGPLPQPLRYDTSRWPYLISYPSATGMILNVLASGYASRELRGALLKAMDNPVLGFYLVQIGPDFVQYSVAAGPYKVLVSANRARAQLTDVQVLATSPVTGFPPGTLASSAKFSYETTDRAGD</sequence>
<keyword evidence="2" id="KW-0812">Transmembrane</keyword>
<dbReference type="EMBL" id="JBHUKS010000023">
    <property type="protein sequence ID" value="MFD2471659.1"/>
    <property type="molecule type" value="Genomic_DNA"/>
</dbReference>
<keyword evidence="4" id="KW-1185">Reference proteome</keyword>
<protein>
    <recommendedName>
        <fullName evidence="5">CU044_5270 family protein</fullName>
    </recommendedName>
</protein>
<proteinExistence type="predicted"/>
<keyword evidence="2" id="KW-0472">Membrane</keyword>
<evidence type="ECO:0008006" key="5">
    <source>
        <dbReference type="Google" id="ProtNLM"/>
    </source>
</evidence>
<evidence type="ECO:0000313" key="4">
    <source>
        <dbReference type="Proteomes" id="UP001597483"/>
    </source>
</evidence>
<dbReference type="Proteomes" id="UP001597483">
    <property type="component" value="Unassembled WGS sequence"/>
</dbReference>
<comment type="caution">
    <text evidence="3">The sequence shown here is derived from an EMBL/GenBank/DDBJ whole genome shotgun (WGS) entry which is preliminary data.</text>
</comment>
<feature type="transmembrane region" description="Helical" evidence="2">
    <location>
        <begin position="65"/>
        <end position="85"/>
    </location>
</feature>
<gene>
    <name evidence="3" type="ORF">ACFSVL_29985</name>
</gene>